<gene>
    <name evidence="6" type="ORF">FD06_GL000745</name>
</gene>
<dbReference type="CDD" id="cd01283">
    <property type="entry name" value="cytidine_deaminase"/>
    <property type="match status" value="1"/>
</dbReference>
<dbReference type="GO" id="GO:0072527">
    <property type="term" value="P:pyrimidine-containing compound metabolic process"/>
    <property type="evidence" value="ECO:0007669"/>
    <property type="project" value="UniProtKB-ARBA"/>
</dbReference>
<dbReference type="Pfam" id="PF00383">
    <property type="entry name" value="dCMP_cyt_deam_1"/>
    <property type="match status" value="1"/>
</dbReference>
<dbReference type="GO" id="GO:0042802">
    <property type="term" value="F:identical protein binding"/>
    <property type="evidence" value="ECO:0007669"/>
    <property type="project" value="UniProtKB-ARBA"/>
</dbReference>
<dbReference type="PROSITE" id="PS00903">
    <property type="entry name" value="CYT_DCMP_DEAMINASES_1"/>
    <property type="match status" value="1"/>
</dbReference>
<dbReference type="STRING" id="1423781.FD06_GL000745"/>
<evidence type="ECO:0000256" key="2">
    <source>
        <dbReference type="ARBA" id="ARBA00022723"/>
    </source>
</evidence>
<evidence type="ECO:0000313" key="6">
    <source>
        <dbReference type="EMBL" id="KRM67593.1"/>
    </source>
</evidence>
<evidence type="ECO:0000256" key="3">
    <source>
        <dbReference type="ARBA" id="ARBA00022801"/>
    </source>
</evidence>
<keyword evidence="7" id="KW-1185">Reference proteome</keyword>
<dbReference type="InterPro" id="IPR016192">
    <property type="entry name" value="APOBEC/CMP_deaminase_Zn-bd"/>
</dbReference>
<reference evidence="6 7" key="1">
    <citation type="journal article" date="2015" name="Genome Announc.">
        <title>Expanding the biotechnology potential of lactobacilli through comparative genomics of 213 strains and associated genera.</title>
        <authorList>
            <person name="Sun Z."/>
            <person name="Harris H.M."/>
            <person name="McCann A."/>
            <person name="Guo C."/>
            <person name="Argimon S."/>
            <person name="Zhang W."/>
            <person name="Yang X."/>
            <person name="Jeffery I.B."/>
            <person name="Cooney J.C."/>
            <person name="Kagawa T.F."/>
            <person name="Liu W."/>
            <person name="Song Y."/>
            <person name="Salvetti E."/>
            <person name="Wrobel A."/>
            <person name="Rasinkangas P."/>
            <person name="Parkhill J."/>
            <person name="Rea M.C."/>
            <person name="O'Sullivan O."/>
            <person name="Ritari J."/>
            <person name="Douillard F.P."/>
            <person name="Paul Ross R."/>
            <person name="Yang R."/>
            <person name="Briner A.E."/>
            <person name="Felis G.E."/>
            <person name="de Vos W.M."/>
            <person name="Barrangou R."/>
            <person name="Klaenhammer T.R."/>
            <person name="Caufield P.W."/>
            <person name="Cui Y."/>
            <person name="Zhang H."/>
            <person name="O'Toole P.W."/>
        </authorList>
    </citation>
    <scope>NUCLEOTIDE SEQUENCE [LARGE SCALE GENOMIC DNA]</scope>
    <source>
        <strain evidence="6 7">DSM 23829</strain>
    </source>
</reference>
<dbReference type="EMBL" id="AYYQ01000036">
    <property type="protein sequence ID" value="KRM67593.1"/>
    <property type="molecule type" value="Genomic_DNA"/>
</dbReference>
<dbReference type="OrthoDB" id="9799092at2"/>
<comment type="similarity">
    <text evidence="1">Belongs to the cytidine and deoxycytidylate deaminase family.</text>
</comment>
<proteinExistence type="inferred from homology"/>
<dbReference type="InterPro" id="IPR050202">
    <property type="entry name" value="Cyt/Deoxycyt_deaminase"/>
</dbReference>
<comment type="caution">
    <text evidence="6">The sequence shown here is derived from an EMBL/GenBank/DDBJ whole genome shotgun (WGS) entry which is preliminary data.</text>
</comment>
<dbReference type="GO" id="GO:0005829">
    <property type="term" value="C:cytosol"/>
    <property type="evidence" value="ECO:0007669"/>
    <property type="project" value="TreeGrafter"/>
</dbReference>
<dbReference type="GO" id="GO:0055086">
    <property type="term" value="P:nucleobase-containing small molecule metabolic process"/>
    <property type="evidence" value="ECO:0007669"/>
    <property type="project" value="UniProtKB-ARBA"/>
</dbReference>
<evidence type="ECO:0000313" key="7">
    <source>
        <dbReference type="Proteomes" id="UP000052012"/>
    </source>
</evidence>
<dbReference type="InterPro" id="IPR016193">
    <property type="entry name" value="Cytidine_deaminase-like"/>
</dbReference>
<dbReference type="GO" id="GO:0008270">
    <property type="term" value="F:zinc ion binding"/>
    <property type="evidence" value="ECO:0007669"/>
    <property type="project" value="InterPro"/>
</dbReference>
<dbReference type="PANTHER" id="PTHR11644:SF2">
    <property type="entry name" value="CYTIDINE DEAMINASE"/>
    <property type="match status" value="1"/>
</dbReference>
<keyword evidence="2" id="KW-0479">Metal-binding</keyword>
<dbReference type="InterPro" id="IPR002125">
    <property type="entry name" value="CMP_dCMP_dom"/>
</dbReference>
<sequence>MNNIWQSMYQTATTCNEPREISKTIYTGSVAACIATADNHLYTGISIDTACSIGFCAERNAIGSMLTDGQNKLTKVLAVKDGQVIMPCGVCRELMMQIDPNIKVLTSINPLKTVALNKLMPNYWM</sequence>
<accession>A0A0R2AUI2</accession>
<keyword evidence="4" id="KW-0862">Zinc</keyword>
<organism evidence="6 7">
    <name type="scientific">Apilactobacillus ozensis DSM 23829 = JCM 17196</name>
    <dbReference type="NCBI Taxonomy" id="1423781"/>
    <lineage>
        <taxon>Bacteria</taxon>
        <taxon>Bacillati</taxon>
        <taxon>Bacillota</taxon>
        <taxon>Bacilli</taxon>
        <taxon>Lactobacillales</taxon>
        <taxon>Lactobacillaceae</taxon>
        <taxon>Apilactobacillus</taxon>
    </lineage>
</organism>
<evidence type="ECO:0000256" key="1">
    <source>
        <dbReference type="ARBA" id="ARBA00006576"/>
    </source>
</evidence>
<dbReference type="Proteomes" id="UP000052012">
    <property type="component" value="Unassembled WGS sequence"/>
</dbReference>
<dbReference type="AlphaFoldDB" id="A0A0R2AUI2"/>
<keyword evidence="3" id="KW-0378">Hydrolase</keyword>
<dbReference type="GO" id="GO:0004126">
    <property type="term" value="F:cytidine deaminase activity"/>
    <property type="evidence" value="ECO:0007669"/>
    <property type="project" value="UniProtKB-ARBA"/>
</dbReference>
<evidence type="ECO:0000256" key="4">
    <source>
        <dbReference type="ARBA" id="ARBA00022833"/>
    </source>
</evidence>
<dbReference type="RefSeq" id="WP_054658537.1">
    <property type="nucleotide sequence ID" value="NZ_AYYQ01000036.1"/>
</dbReference>
<feature type="domain" description="CMP/dCMP-type deaminase" evidence="5">
    <location>
        <begin position="24"/>
        <end position="99"/>
    </location>
</feature>
<dbReference type="PATRIC" id="fig|1423781.4.peg.769"/>
<protein>
    <recommendedName>
        <fullName evidence="5">CMP/dCMP-type deaminase domain-containing protein</fullName>
    </recommendedName>
</protein>
<dbReference type="SUPFAM" id="SSF53927">
    <property type="entry name" value="Cytidine deaminase-like"/>
    <property type="match status" value="1"/>
</dbReference>
<dbReference type="Gene3D" id="3.40.140.10">
    <property type="entry name" value="Cytidine Deaminase, domain 2"/>
    <property type="match status" value="1"/>
</dbReference>
<evidence type="ECO:0000259" key="5">
    <source>
        <dbReference type="Pfam" id="PF00383"/>
    </source>
</evidence>
<dbReference type="PANTHER" id="PTHR11644">
    <property type="entry name" value="CYTIDINE DEAMINASE"/>
    <property type="match status" value="1"/>
</dbReference>
<name>A0A0R2AUI2_9LACO</name>